<feature type="domain" description="Sugar 3,4-ketoisomerase QdtA cupin" evidence="1">
    <location>
        <begin position="2"/>
        <end position="108"/>
    </location>
</feature>
<feature type="non-terminal residue" evidence="2">
    <location>
        <position position="1"/>
    </location>
</feature>
<gene>
    <name evidence="2" type="ORF">METZ01_LOCUS345729</name>
</gene>
<dbReference type="Gene3D" id="2.60.120.10">
    <property type="entry name" value="Jelly Rolls"/>
    <property type="match status" value="1"/>
</dbReference>
<dbReference type="AlphaFoldDB" id="A0A382R6S1"/>
<dbReference type="Pfam" id="PF05523">
    <property type="entry name" value="FdtA"/>
    <property type="match status" value="1"/>
</dbReference>
<dbReference type="EMBL" id="UINC01119213">
    <property type="protein sequence ID" value="SVC92875.1"/>
    <property type="molecule type" value="Genomic_DNA"/>
</dbReference>
<accession>A0A382R6S1</accession>
<dbReference type="InterPro" id="IPR008894">
    <property type="entry name" value="QdtA_cupin_dom"/>
</dbReference>
<reference evidence="2" key="1">
    <citation type="submission" date="2018-05" db="EMBL/GenBank/DDBJ databases">
        <authorList>
            <person name="Lanie J.A."/>
            <person name="Ng W.-L."/>
            <person name="Kazmierczak K.M."/>
            <person name="Andrzejewski T.M."/>
            <person name="Davidsen T.M."/>
            <person name="Wayne K.J."/>
            <person name="Tettelin H."/>
            <person name="Glass J.I."/>
            <person name="Rusch D."/>
            <person name="Podicherti R."/>
            <person name="Tsui H.-C.T."/>
            <person name="Winkler M.E."/>
        </authorList>
    </citation>
    <scope>NUCLEOTIDE SEQUENCE</scope>
</reference>
<dbReference type="SUPFAM" id="SSF51182">
    <property type="entry name" value="RmlC-like cupins"/>
    <property type="match status" value="1"/>
</dbReference>
<name>A0A382R6S1_9ZZZZ</name>
<organism evidence="2">
    <name type="scientific">marine metagenome</name>
    <dbReference type="NCBI Taxonomy" id="408172"/>
    <lineage>
        <taxon>unclassified sequences</taxon>
        <taxon>metagenomes</taxon>
        <taxon>ecological metagenomes</taxon>
    </lineage>
</organism>
<evidence type="ECO:0000313" key="2">
    <source>
        <dbReference type="EMBL" id="SVC92875.1"/>
    </source>
</evidence>
<dbReference type="InterPro" id="IPR014710">
    <property type="entry name" value="RmlC-like_jellyroll"/>
</dbReference>
<sequence>NGSLIPVWRDWDNLLKIHPKMVYFTTINQGEVKGPHLHVTRHYYFLCIRGKVVFIVRDPSGKYHEIESSDENPILVEVPKNFASSHINLSNETSMILALANPAWHPDDKDEHNVTFDDYDWNKWTTNISKK</sequence>
<protein>
    <recommendedName>
        <fullName evidence="1">Sugar 3,4-ketoisomerase QdtA cupin domain-containing protein</fullName>
    </recommendedName>
</protein>
<dbReference type="InterPro" id="IPR011051">
    <property type="entry name" value="RmlC_Cupin_sf"/>
</dbReference>
<evidence type="ECO:0000259" key="1">
    <source>
        <dbReference type="Pfam" id="PF05523"/>
    </source>
</evidence>
<proteinExistence type="predicted"/>